<gene>
    <name evidence="4" type="ORF">NCTC12971_02878</name>
</gene>
<evidence type="ECO:0000313" key="4">
    <source>
        <dbReference type="EMBL" id="VTP62914.1"/>
    </source>
</evidence>
<organism evidence="4 5">
    <name type="scientific">Serratia rubidaea</name>
    <name type="common">Serratia marinorubra</name>
    <dbReference type="NCBI Taxonomy" id="61652"/>
    <lineage>
        <taxon>Bacteria</taxon>
        <taxon>Pseudomonadati</taxon>
        <taxon>Pseudomonadota</taxon>
        <taxon>Gammaproteobacteria</taxon>
        <taxon>Enterobacterales</taxon>
        <taxon>Yersiniaceae</taxon>
        <taxon>Serratia</taxon>
    </lineage>
</organism>
<feature type="region of interest" description="Disordered" evidence="2">
    <location>
        <begin position="111"/>
        <end position="137"/>
    </location>
</feature>
<evidence type="ECO:0000256" key="2">
    <source>
        <dbReference type="SAM" id="MobiDB-lite"/>
    </source>
</evidence>
<feature type="chain" id="PRO_5020280468" description="Uncharacterized protein YicS" evidence="3">
    <location>
        <begin position="21"/>
        <end position="137"/>
    </location>
</feature>
<proteinExistence type="predicted"/>
<evidence type="ECO:0000256" key="1">
    <source>
        <dbReference type="ARBA" id="ARBA00035681"/>
    </source>
</evidence>
<dbReference type="AlphaFoldDB" id="A0A4U9HGK8"/>
<dbReference type="NCBIfam" id="NF041639">
    <property type="entry name" value="YicS_fam"/>
    <property type="match status" value="1"/>
</dbReference>
<sequence length="137" mass="15288">MMNRWILSAALLLPAFGATAGAYDSLAFALNQQTLINDLRAHCQIAKEVPDEKIKSVFTNSKENHEALIATASALKNHQQEQYQQQLQRIRCPDFTGSKLSVTSGYVRPAWRGTAPRRPRRASAAASAARRWRQRPG</sequence>
<dbReference type="EMBL" id="LR590463">
    <property type="protein sequence ID" value="VTP62914.1"/>
    <property type="molecule type" value="Genomic_DNA"/>
</dbReference>
<evidence type="ECO:0000256" key="3">
    <source>
        <dbReference type="SAM" id="SignalP"/>
    </source>
</evidence>
<evidence type="ECO:0000313" key="5">
    <source>
        <dbReference type="Proteomes" id="UP000307968"/>
    </source>
</evidence>
<dbReference type="Proteomes" id="UP000307968">
    <property type="component" value="Chromosome"/>
</dbReference>
<accession>A0A4U9HGK8</accession>
<keyword evidence="3" id="KW-0732">Signal</keyword>
<feature type="signal peptide" evidence="3">
    <location>
        <begin position="1"/>
        <end position="20"/>
    </location>
</feature>
<reference evidence="4 5" key="1">
    <citation type="submission" date="2019-05" db="EMBL/GenBank/DDBJ databases">
        <authorList>
            <consortium name="Pathogen Informatics"/>
        </authorList>
    </citation>
    <scope>NUCLEOTIDE SEQUENCE [LARGE SCALE GENOMIC DNA]</scope>
    <source>
        <strain evidence="4 5">NCTC12971</strain>
    </source>
</reference>
<dbReference type="InterPro" id="IPR048144">
    <property type="entry name" value="YicS_fam"/>
</dbReference>
<protein>
    <recommendedName>
        <fullName evidence="1">Uncharacterized protein YicS</fullName>
    </recommendedName>
</protein>
<name>A0A4U9HGK8_SERRU</name>